<dbReference type="EMBL" id="LR797523">
    <property type="protein sequence ID" value="CAB4222256.1"/>
    <property type="molecule type" value="Genomic_DNA"/>
</dbReference>
<accession>A0A6J5T4V7</accession>
<sequence>MNYDLERMQESVECTFYTMPGGLTFEEFLDFMYKLGEQDEVENTDL</sequence>
<protein>
    <submittedName>
        <fullName evidence="1">Uncharacterized protein</fullName>
    </submittedName>
</protein>
<name>A0A6J5T4V7_9CAUD</name>
<gene>
    <name evidence="1" type="ORF">UFOVP1655_67</name>
</gene>
<proteinExistence type="predicted"/>
<reference evidence="1" key="1">
    <citation type="submission" date="2020-05" db="EMBL/GenBank/DDBJ databases">
        <authorList>
            <person name="Chiriac C."/>
            <person name="Salcher M."/>
            <person name="Ghai R."/>
            <person name="Kavagutti S V."/>
        </authorList>
    </citation>
    <scope>NUCLEOTIDE SEQUENCE</scope>
</reference>
<evidence type="ECO:0000313" key="1">
    <source>
        <dbReference type="EMBL" id="CAB4222256.1"/>
    </source>
</evidence>
<organism evidence="1">
    <name type="scientific">uncultured Caudovirales phage</name>
    <dbReference type="NCBI Taxonomy" id="2100421"/>
    <lineage>
        <taxon>Viruses</taxon>
        <taxon>Duplodnaviria</taxon>
        <taxon>Heunggongvirae</taxon>
        <taxon>Uroviricota</taxon>
        <taxon>Caudoviricetes</taxon>
        <taxon>Peduoviridae</taxon>
        <taxon>Maltschvirus</taxon>
        <taxon>Maltschvirus maltsch</taxon>
    </lineage>
</organism>